<reference evidence="1 2" key="1">
    <citation type="submission" date="2018-06" db="EMBL/GenBank/DDBJ databases">
        <title>Genomic Encyclopedia of Archaeal and Bacterial Type Strains, Phase II (KMG-II): from individual species to whole genera.</title>
        <authorList>
            <person name="Goeker M."/>
        </authorList>
    </citation>
    <scope>NUCLEOTIDE SEQUENCE [LARGE SCALE GENOMIC DNA]</scope>
    <source>
        <strain evidence="1 2">DSM 22011</strain>
    </source>
</reference>
<dbReference type="AlphaFoldDB" id="A0A327Y920"/>
<organism evidence="1 2">
    <name type="scientific">Salipiger aestuarii</name>
    <dbReference type="NCBI Taxonomy" id="568098"/>
    <lineage>
        <taxon>Bacteria</taxon>
        <taxon>Pseudomonadati</taxon>
        <taxon>Pseudomonadota</taxon>
        <taxon>Alphaproteobacteria</taxon>
        <taxon>Rhodobacterales</taxon>
        <taxon>Roseobacteraceae</taxon>
        <taxon>Salipiger</taxon>
    </lineage>
</organism>
<accession>A0A327Y920</accession>
<dbReference type="EMBL" id="QLMG01000017">
    <property type="protein sequence ID" value="RAK16977.1"/>
    <property type="molecule type" value="Genomic_DNA"/>
</dbReference>
<name>A0A327Y920_9RHOB</name>
<evidence type="ECO:0000313" key="2">
    <source>
        <dbReference type="Proteomes" id="UP000249165"/>
    </source>
</evidence>
<keyword evidence="2" id="KW-1185">Reference proteome</keyword>
<sequence>MGRAGSGNDRNNAPALQPGATGIVYRITQGAVIHSAAGFAIRLLTATPALGDLGQHPDLRALVAMRPCRSWSIPRGLGRPTLWPWRASTPPRSKIRSPGSAGPVALVLWCRP</sequence>
<protein>
    <submittedName>
        <fullName evidence="1">Uncharacterized protein</fullName>
    </submittedName>
</protein>
<gene>
    <name evidence="1" type="ORF">ATI53_101764</name>
</gene>
<proteinExistence type="predicted"/>
<comment type="caution">
    <text evidence="1">The sequence shown here is derived from an EMBL/GenBank/DDBJ whole genome shotgun (WGS) entry which is preliminary data.</text>
</comment>
<dbReference type="Proteomes" id="UP000249165">
    <property type="component" value="Unassembled WGS sequence"/>
</dbReference>
<evidence type="ECO:0000313" key="1">
    <source>
        <dbReference type="EMBL" id="RAK16977.1"/>
    </source>
</evidence>